<evidence type="ECO:0000256" key="8">
    <source>
        <dbReference type="SAM" id="MobiDB-lite"/>
    </source>
</evidence>
<dbReference type="Pfam" id="PF03663">
    <property type="entry name" value="Glyco_hydro_76"/>
    <property type="match status" value="1"/>
</dbReference>
<evidence type="ECO:0000256" key="3">
    <source>
        <dbReference type="ARBA" id="ARBA00012350"/>
    </source>
</evidence>
<keyword evidence="9" id="KW-0812">Transmembrane</keyword>
<dbReference type="PANTHER" id="PTHR12145:SF41">
    <property type="entry name" value="MANNAN ENDO-1,6-ALPHA-MANNOSIDASE"/>
    <property type="match status" value="1"/>
</dbReference>
<feature type="transmembrane region" description="Helical" evidence="9">
    <location>
        <begin position="312"/>
        <end position="334"/>
    </location>
</feature>
<name>A0ABR4PDN5_9HELO</name>
<comment type="similarity">
    <text evidence="2">Belongs to the glycosyl hydrolase 76 family.</text>
</comment>
<accession>A0ABR4PDN5</accession>
<keyword evidence="7" id="KW-0326">Glycosidase</keyword>
<dbReference type="PANTHER" id="PTHR12145">
    <property type="entry name" value="MANNAN ENDO-1,6-ALPHA-MANNOSIDASE DCW1"/>
    <property type="match status" value="1"/>
</dbReference>
<evidence type="ECO:0000256" key="7">
    <source>
        <dbReference type="ARBA" id="ARBA00023295"/>
    </source>
</evidence>
<dbReference type="InterPro" id="IPR008928">
    <property type="entry name" value="6-hairpin_glycosidase_sf"/>
</dbReference>
<evidence type="ECO:0000256" key="5">
    <source>
        <dbReference type="ARBA" id="ARBA00022801"/>
    </source>
</evidence>
<dbReference type="Proteomes" id="UP001629113">
    <property type="component" value="Unassembled WGS sequence"/>
</dbReference>
<evidence type="ECO:0000256" key="4">
    <source>
        <dbReference type="ARBA" id="ARBA00022729"/>
    </source>
</evidence>
<comment type="catalytic activity">
    <reaction evidence="1">
        <text>Random hydrolysis of (1-&gt;6)-alpha-D-mannosidic linkages in unbranched (1-&gt;6)-mannans.</text>
        <dbReference type="EC" id="3.2.1.101"/>
    </reaction>
</comment>
<proteinExistence type="inferred from homology"/>
<sequence length="338" mass="36220">MAAMLAAEVNFPNPPPDQPQWLALAQGVFNDMASRWDTTTCGGGLRWQIFPFNNGFTYKNSIANGCFFNLAARLSRYTGNQTYAEWAERIWDWEQSINLINSEYRVFDGSSDTDNCSSQDQVQWSYNAGIYLHGAANMFNSTNGDPLWQERVEGVLNASSIFFTDDDIMTEQACEQPNNCDNDQVTFKAYFSGWLAGTTILAPFTKATIAPKLAATAAAVVKQCTGGDSGTECSFRWTDGKTFDGNIGIGQQMSALGAIHSALLSIQPPDEIVAPVTNSTGGTSVGDNNAGSDSSSDPNAMTEIKVTTTDRIAAGLLTAAVIGGVIGGILFLVLESTG</sequence>
<keyword evidence="9" id="KW-0472">Membrane</keyword>
<dbReference type="SUPFAM" id="SSF48208">
    <property type="entry name" value="Six-hairpin glycosidases"/>
    <property type="match status" value="1"/>
</dbReference>
<keyword evidence="4" id="KW-0732">Signal</keyword>
<evidence type="ECO:0000256" key="6">
    <source>
        <dbReference type="ARBA" id="ARBA00023180"/>
    </source>
</evidence>
<evidence type="ECO:0000313" key="10">
    <source>
        <dbReference type="EMBL" id="KAL3421429.1"/>
    </source>
</evidence>
<dbReference type="GO" id="GO:0016787">
    <property type="term" value="F:hydrolase activity"/>
    <property type="evidence" value="ECO:0007669"/>
    <property type="project" value="UniProtKB-KW"/>
</dbReference>
<evidence type="ECO:0000256" key="2">
    <source>
        <dbReference type="ARBA" id="ARBA00009699"/>
    </source>
</evidence>
<reference evidence="10 11" key="1">
    <citation type="submission" date="2024-06" db="EMBL/GenBank/DDBJ databases">
        <title>Complete genome of Phlyctema vagabunda strain 19-DSS-EL-015.</title>
        <authorList>
            <person name="Fiorenzani C."/>
        </authorList>
    </citation>
    <scope>NUCLEOTIDE SEQUENCE [LARGE SCALE GENOMIC DNA]</scope>
    <source>
        <strain evidence="10 11">19-DSS-EL-015</strain>
    </source>
</reference>
<evidence type="ECO:0000256" key="1">
    <source>
        <dbReference type="ARBA" id="ARBA00001452"/>
    </source>
</evidence>
<dbReference type="InterPro" id="IPR014480">
    <property type="entry name" value="Mannan-1_6-alpha_mannosidase"/>
</dbReference>
<dbReference type="EC" id="3.2.1.101" evidence="3"/>
<organism evidence="10 11">
    <name type="scientific">Phlyctema vagabunda</name>
    <dbReference type="NCBI Taxonomy" id="108571"/>
    <lineage>
        <taxon>Eukaryota</taxon>
        <taxon>Fungi</taxon>
        <taxon>Dikarya</taxon>
        <taxon>Ascomycota</taxon>
        <taxon>Pezizomycotina</taxon>
        <taxon>Leotiomycetes</taxon>
        <taxon>Helotiales</taxon>
        <taxon>Dermateaceae</taxon>
        <taxon>Phlyctema</taxon>
    </lineage>
</organism>
<dbReference type="Gene3D" id="1.50.10.20">
    <property type="match status" value="1"/>
</dbReference>
<keyword evidence="6" id="KW-0325">Glycoprotein</keyword>
<evidence type="ECO:0000256" key="9">
    <source>
        <dbReference type="SAM" id="Phobius"/>
    </source>
</evidence>
<gene>
    <name evidence="10" type="ORF">PVAG01_07874</name>
</gene>
<dbReference type="InterPro" id="IPR005198">
    <property type="entry name" value="Glyco_hydro_76"/>
</dbReference>
<comment type="caution">
    <text evidence="10">The sequence shown here is derived from an EMBL/GenBank/DDBJ whole genome shotgun (WGS) entry which is preliminary data.</text>
</comment>
<feature type="region of interest" description="Disordered" evidence="8">
    <location>
        <begin position="276"/>
        <end position="300"/>
    </location>
</feature>
<keyword evidence="11" id="KW-1185">Reference proteome</keyword>
<evidence type="ECO:0000313" key="11">
    <source>
        <dbReference type="Proteomes" id="UP001629113"/>
    </source>
</evidence>
<dbReference type="EMBL" id="JBFCZG010000006">
    <property type="protein sequence ID" value="KAL3421429.1"/>
    <property type="molecule type" value="Genomic_DNA"/>
</dbReference>
<keyword evidence="9" id="KW-1133">Transmembrane helix</keyword>
<keyword evidence="5 10" id="KW-0378">Hydrolase</keyword>
<protein>
    <recommendedName>
        <fullName evidence="3">mannan endo-1,6-alpha-mannosidase</fullName>
        <ecNumber evidence="3">3.2.1.101</ecNumber>
    </recommendedName>
</protein>
<feature type="compositionally biased region" description="Low complexity" evidence="8">
    <location>
        <begin position="285"/>
        <end position="300"/>
    </location>
</feature>